<evidence type="ECO:0000313" key="2">
    <source>
        <dbReference type="Proteomes" id="UP001283361"/>
    </source>
</evidence>
<keyword evidence="2" id="KW-1185">Reference proteome</keyword>
<evidence type="ECO:0000313" key="1">
    <source>
        <dbReference type="EMBL" id="KAK3777992.1"/>
    </source>
</evidence>
<dbReference type="Proteomes" id="UP001283361">
    <property type="component" value="Unassembled WGS sequence"/>
</dbReference>
<comment type="caution">
    <text evidence="1">The sequence shown here is derived from an EMBL/GenBank/DDBJ whole genome shotgun (WGS) entry which is preliminary data.</text>
</comment>
<reference evidence="1" key="1">
    <citation type="journal article" date="2023" name="G3 (Bethesda)">
        <title>A reference genome for the long-term kleptoplast-retaining sea slug Elysia crispata morphotype clarki.</title>
        <authorList>
            <person name="Eastman K.E."/>
            <person name="Pendleton A.L."/>
            <person name="Shaikh M.A."/>
            <person name="Suttiyut T."/>
            <person name="Ogas R."/>
            <person name="Tomko P."/>
            <person name="Gavelis G."/>
            <person name="Widhalm J.R."/>
            <person name="Wisecaver J.H."/>
        </authorList>
    </citation>
    <scope>NUCLEOTIDE SEQUENCE</scope>
    <source>
        <strain evidence="1">ECLA1</strain>
    </source>
</reference>
<dbReference type="AlphaFoldDB" id="A0AAE1DPK9"/>
<dbReference type="EMBL" id="JAWDGP010003043">
    <property type="protein sequence ID" value="KAK3777992.1"/>
    <property type="molecule type" value="Genomic_DNA"/>
</dbReference>
<organism evidence="1 2">
    <name type="scientific">Elysia crispata</name>
    <name type="common">lettuce slug</name>
    <dbReference type="NCBI Taxonomy" id="231223"/>
    <lineage>
        <taxon>Eukaryota</taxon>
        <taxon>Metazoa</taxon>
        <taxon>Spiralia</taxon>
        <taxon>Lophotrochozoa</taxon>
        <taxon>Mollusca</taxon>
        <taxon>Gastropoda</taxon>
        <taxon>Heterobranchia</taxon>
        <taxon>Euthyneura</taxon>
        <taxon>Panpulmonata</taxon>
        <taxon>Sacoglossa</taxon>
        <taxon>Placobranchoidea</taxon>
        <taxon>Plakobranchidae</taxon>
        <taxon>Elysia</taxon>
    </lineage>
</organism>
<proteinExistence type="predicted"/>
<gene>
    <name evidence="1" type="ORF">RRG08_025926</name>
</gene>
<protein>
    <submittedName>
        <fullName evidence="1">Uncharacterized protein</fullName>
    </submittedName>
</protein>
<accession>A0AAE1DPK9</accession>
<sequence length="133" mass="14832">MRQLERKRVAQKRRQMVRDIKLAVLLCNSEVTLLPPWCETKGSNKSTMQAFDHGTEHSSYHQYGRKFVDSTVLSLHPLFVDGGHCELYQGELTLAPVTCDGSGLTCDTGNIFRQKPRPGGNIVSTCTSVVHLT</sequence>
<name>A0AAE1DPK9_9GAST</name>